<name>A0ABW5BIE4_9PROT</name>
<gene>
    <name evidence="1" type="ORF">ACFSKO_03565</name>
</gene>
<dbReference type="EMBL" id="JBHUII010000001">
    <property type="protein sequence ID" value="MFD2204670.1"/>
    <property type="molecule type" value="Genomic_DNA"/>
</dbReference>
<comment type="caution">
    <text evidence="1">The sequence shown here is derived from an EMBL/GenBank/DDBJ whole genome shotgun (WGS) entry which is preliminary data.</text>
</comment>
<keyword evidence="2" id="KW-1185">Reference proteome</keyword>
<protein>
    <submittedName>
        <fullName evidence="1">Uncharacterized protein</fullName>
    </submittedName>
</protein>
<accession>A0ABW5BIE4</accession>
<sequence>MVTLRKFISQTLSDISGAVEDFNQEREDGSAVAVPDFPNMMVQANVARSGSGFIDFGTAGYGIPVEFDVAVTVEEKTGAKTGGKIDIKVMGIGGDYETAGTNSSISRTSFKIPLCFNDARVR</sequence>
<evidence type="ECO:0000313" key="2">
    <source>
        <dbReference type="Proteomes" id="UP001597294"/>
    </source>
</evidence>
<organism evidence="1 2">
    <name type="scientific">Kiloniella antarctica</name>
    <dbReference type="NCBI Taxonomy" id="1550907"/>
    <lineage>
        <taxon>Bacteria</taxon>
        <taxon>Pseudomonadati</taxon>
        <taxon>Pseudomonadota</taxon>
        <taxon>Alphaproteobacteria</taxon>
        <taxon>Rhodospirillales</taxon>
        <taxon>Kiloniellaceae</taxon>
        <taxon>Kiloniella</taxon>
    </lineage>
</organism>
<proteinExistence type="predicted"/>
<reference evidence="2" key="1">
    <citation type="journal article" date="2019" name="Int. J. Syst. Evol. Microbiol.">
        <title>The Global Catalogue of Microorganisms (GCM) 10K type strain sequencing project: providing services to taxonomists for standard genome sequencing and annotation.</title>
        <authorList>
            <consortium name="The Broad Institute Genomics Platform"/>
            <consortium name="The Broad Institute Genome Sequencing Center for Infectious Disease"/>
            <person name="Wu L."/>
            <person name="Ma J."/>
        </authorList>
    </citation>
    <scope>NUCLEOTIDE SEQUENCE [LARGE SCALE GENOMIC DNA]</scope>
    <source>
        <strain evidence="2">CGMCC 4.7192</strain>
    </source>
</reference>
<evidence type="ECO:0000313" key="1">
    <source>
        <dbReference type="EMBL" id="MFD2204670.1"/>
    </source>
</evidence>
<dbReference type="Proteomes" id="UP001597294">
    <property type="component" value="Unassembled WGS sequence"/>
</dbReference>
<dbReference type="RefSeq" id="WP_380248483.1">
    <property type="nucleotide sequence ID" value="NZ_JBHUII010000001.1"/>
</dbReference>